<protein>
    <submittedName>
        <fullName evidence="3">Uncharacterized protein</fullName>
    </submittedName>
</protein>
<name>D0RMG3_PHYIT</name>
<dbReference type="RefSeq" id="XP_002909766.1">
    <property type="nucleotide sequence ID" value="XM_002909720.1"/>
</dbReference>
<gene>
    <name evidence="3" type="ORF">PITG_23240</name>
</gene>
<dbReference type="AlphaFoldDB" id="D0RMG3"/>
<evidence type="ECO:0000313" key="4">
    <source>
        <dbReference type="Proteomes" id="UP000006643"/>
    </source>
</evidence>
<proteinExistence type="predicted"/>
<evidence type="ECO:0000256" key="2">
    <source>
        <dbReference type="SAM" id="Phobius"/>
    </source>
</evidence>
<keyword evidence="2" id="KW-0472">Membrane</keyword>
<evidence type="ECO:0000313" key="3">
    <source>
        <dbReference type="EMBL" id="EEY63278.1"/>
    </source>
</evidence>
<keyword evidence="4" id="KW-1185">Reference proteome</keyword>
<dbReference type="Proteomes" id="UP000006643">
    <property type="component" value="Unassembled WGS sequence"/>
</dbReference>
<keyword evidence="2" id="KW-0812">Transmembrane</keyword>
<dbReference type="EMBL" id="GG691284">
    <property type="protein sequence ID" value="EEY63278.1"/>
    <property type="molecule type" value="Genomic_DNA"/>
</dbReference>
<dbReference type="VEuPathDB" id="FungiDB:PITG_23240"/>
<dbReference type="KEGG" id="pif:PITG_23240"/>
<reference evidence="4" key="1">
    <citation type="journal article" date="2009" name="Nature">
        <title>Genome sequence and analysis of the Irish potato famine pathogen Phytophthora infestans.</title>
        <authorList>
            <consortium name="The Broad Institute Genome Sequencing Platform"/>
            <person name="Haas B.J."/>
            <person name="Kamoun S."/>
            <person name="Zody M.C."/>
            <person name="Jiang R.H."/>
            <person name="Handsaker R.E."/>
            <person name="Cano L.M."/>
            <person name="Grabherr M."/>
            <person name="Kodira C.D."/>
            <person name="Raffaele S."/>
            <person name="Torto-Alalibo T."/>
            <person name="Bozkurt T.O."/>
            <person name="Ah-Fong A.M."/>
            <person name="Alvarado L."/>
            <person name="Anderson V.L."/>
            <person name="Armstrong M.R."/>
            <person name="Avrova A."/>
            <person name="Baxter L."/>
            <person name="Beynon J."/>
            <person name="Boevink P.C."/>
            <person name="Bollmann S.R."/>
            <person name="Bos J.I."/>
            <person name="Bulone V."/>
            <person name="Cai G."/>
            <person name="Cakir C."/>
            <person name="Carrington J.C."/>
            <person name="Chawner M."/>
            <person name="Conti L."/>
            <person name="Costanzo S."/>
            <person name="Ewan R."/>
            <person name="Fahlgren N."/>
            <person name="Fischbach M.A."/>
            <person name="Fugelstad J."/>
            <person name="Gilroy E.M."/>
            <person name="Gnerre S."/>
            <person name="Green P.J."/>
            <person name="Grenville-Briggs L.J."/>
            <person name="Griffith J."/>
            <person name="Grunwald N.J."/>
            <person name="Horn K."/>
            <person name="Horner N.R."/>
            <person name="Hu C.H."/>
            <person name="Huitema E."/>
            <person name="Jeong D.H."/>
            <person name="Jones A.M."/>
            <person name="Jones J.D."/>
            <person name="Jones R.W."/>
            <person name="Karlsson E.K."/>
            <person name="Kunjeti S.G."/>
            <person name="Lamour K."/>
            <person name="Liu Z."/>
            <person name="Ma L."/>
            <person name="Maclean D."/>
            <person name="Chibucos M.C."/>
            <person name="McDonald H."/>
            <person name="McWalters J."/>
            <person name="Meijer H.J."/>
            <person name="Morgan W."/>
            <person name="Morris P.F."/>
            <person name="Munro C.A."/>
            <person name="O'Neill K."/>
            <person name="Ospina-Giraldo M."/>
            <person name="Pinzon A."/>
            <person name="Pritchard L."/>
            <person name="Ramsahoye B."/>
            <person name="Ren Q."/>
            <person name="Restrepo S."/>
            <person name="Roy S."/>
            <person name="Sadanandom A."/>
            <person name="Savidor A."/>
            <person name="Schornack S."/>
            <person name="Schwartz D.C."/>
            <person name="Schumann U.D."/>
            <person name="Schwessinger B."/>
            <person name="Seyer L."/>
            <person name="Sharpe T."/>
            <person name="Silvar C."/>
            <person name="Song J."/>
            <person name="Studholme D.J."/>
            <person name="Sykes S."/>
            <person name="Thines M."/>
            <person name="van de Vondervoort P.J."/>
            <person name="Phuntumart V."/>
            <person name="Wawra S."/>
            <person name="Weide R."/>
            <person name="Win J."/>
            <person name="Young C."/>
            <person name="Zhou S."/>
            <person name="Fry W."/>
            <person name="Meyers B.C."/>
            <person name="van West P."/>
            <person name="Ristaino J."/>
            <person name="Govers F."/>
            <person name="Birch P.R."/>
            <person name="Whisson S.C."/>
            <person name="Judelson H.S."/>
            <person name="Nusbaum C."/>
        </authorList>
    </citation>
    <scope>NUCLEOTIDE SEQUENCE [LARGE SCALE GENOMIC DNA]</scope>
    <source>
        <strain evidence="4">T30-4</strain>
    </source>
</reference>
<feature type="transmembrane region" description="Helical" evidence="2">
    <location>
        <begin position="21"/>
        <end position="46"/>
    </location>
</feature>
<sequence length="88" mass="9970">MRFTRASSSLRTWIRKRKWRSILRLSIILLTAIDVSEALLLLYGLMDTAPPPLHTEEVHHRPEFAATSMDNYSTAPTPIDVDSSMSEG</sequence>
<feature type="non-terminal residue" evidence="3">
    <location>
        <position position="88"/>
    </location>
</feature>
<accession>D0RMG3</accession>
<organism evidence="3 4">
    <name type="scientific">Phytophthora infestans (strain T30-4)</name>
    <name type="common">Potato late blight agent</name>
    <dbReference type="NCBI Taxonomy" id="403677"/>
    <lineage>
        <taxon>Eukaryota</taxon>
        <taxon>Sar</taxon>
        <taxon>Stramenopiles</taxon>
        <taxon>Oomycota</taxon>
        <taxon>Peronosporomycetes</taxon>
        <taxon>Peronosporales</taxon>
        <taxon>Peronosporaceae</taxon>
        <taxon>Phytophthora</taxon>
    </lineage>
</organism>
<keyword evidence="2" id="KW-1133">Transmembrane helix</keyword>
<dbReference type="STRING" id="403677.D0RMG3"/>
<feature type="region of interest" description="Disordered" evidence="1">
    <location>
        <begin position="65"/>
        <end position="88"/>
    </location>
</feature>
<dbReference type="HOGENOM" id="CLU_2473814_0_0_1"/>
<dbReference type="GeneID" id="9468050"/>
<evidence type="ECO:0000256" key="1">
    <source>
        <dbReference type="SAM" id="MobiDB-lite"/>
    </source>
</evidence>
<dbReference type="InParanoid" id="D0RMG3"/>